<keyword evidence="6" id="KW-0408">Iron</keyword>
<dbReference type="InterPro" id="IPR032862">
    <property type="entry name" value="ALKBH6"/>
</dbReference>
<evidence type="ECO:0000256" key="1">
    <source>
        <dbReference type="ARBA" id="ARBA00004123"/>
    </source>
</evidence>
<keyword evidence="4" id="KW-0223">Dioxygenase</keyword>
<keyword evidence="7" id="KW-0539">Nucleus</keyword>
<evidence type="ECO:0000256" key="2">
    <source>
        <dbReference type="ARBA" id="ARBA00007879"/>
    </source>
</evidence>
<comment type="similarity">
    <text evidence="2">Belongs to the alkB family.</text>
</comment>
<keyword evidence="5" id="KW-0560">Oxidoreductase</keyword>
<organism evidence="9 10">
    <name type="scientific">Megaselia scalaris</name>
    <name type="common">Humpbacked fly</name>
    <name type="synonym">Phora scalaris</name>
    <dbReference type="NCBI Taxonomy" id="36166"/>
    <lineage>
        <taxon>Eukaryota</taxon>
        <taxon>Metazoa</taxon>
        <taxon>Ecdysozoa</taxon>
        <taxon>Arthropoda</taxon>
        <taxon>Hexapoda</taxon>
        <taxon>Insecta</taxon>
        <taxon>Pterygota</taxon>
        <taxon>Neoptera</taxon>
        <taxon>Endopterygota</taxon>
        <taxon>Diptera</taxon>
        <taxon>Brachycera</taxon>
        <taxon>Muscomorpha</taxon>
        <taxon>Platypezoidea</taxon>
        <taxon>Phoridae</taxon>
        <taxon>Megaseliini</taxon>
        <taxon>Megaselia</taxon>
    </lineage>
</organism>
<accession>T1GDS9</accession>
<evidence type="ECO:0000256" key="6">
    <source>
        <dbReference type="ARBA" id="ARBA00023004"/>
    </source>
</evidence>
<reference evidence="10" key="1">
    <citation type="submission" date="2013-02" db="EMBL/GenBank/DDBJ databases">
        <authorList>
            <person name="Hughes D."/>
        </authorList>
    </citation>
    <scope>NUCLEOTIDE SEQUENCE</scope>
    <source>
        <strain>Durham</strain>
        <strain evidence="10">NC isolate 2 -- Noor lab</strain>
    </source>
</reference>
<feature type="domain" description="Fe2OG dioxygenase" evidence="8">
    <location>
        <begin position="1"/>
        <end position="121"/>
    </location>
</feature>
<dbReference type="STRING" id="36166.T1GDS9"/>
<dbReference type="GO" id="GO:0005634">
    <property type="term" value="C:nucleus"/>
    <property type="evidence" value="ECO:0007669"/>
    <property type="project" value="UniProtKB-SubCell"/>
</dbReference>
<dbReference type="OMA" id="LQHARIN"/>
<evidence type="ECO:0000313" key="10">
    <source>
        <dbReference type="Proteomes" id="UP000015102"/>
    </source>
</evidence>
<dbReference type="GO" id="GO:0046872">
    <property type="term" value="F:metal ion binding"/>
    <property type="evidence" value="ECO:0007669"/>
    <property type="project" value="UniProtKB-KW"/>
</dbReference>
<dbReference type="PANTHER" id="PTHR46030:SF1">
    <property type="entry name" value="ALPHA-KETOGLUTARATE-DEPENDENT DIOXYGENASE ALKB HOMOLOG 6"/>
    <property type="match status" value="1"/>
</dbReference>
<evidence type="ECO:0000313" key="9">
    <source>
        <dbReference type="EnsemblMetazoa" id="MESCA001475-PA"/>
    </source>
</evidence>
<dbReference type="HOGENOM" id="CLU_059836_4_0_1"/>
<proteinExistence type="inferred from homology"/>
<dbReference type="Proteomes" id="UP000015102">
    <property type="component" value="Unassembled WGS sequence"/>
</dbReference>
<dbReference type="EMBL" id="CAQQ02174690">
    <property type="status" value="NOT_ANNOTATED_CDS"/>
    <property type="molecule type" value="Genomic_DNA"/>
</dbReference>
<dbReference type="Gene3D" id="2.60.120.1520">
    <property type="match status" value="1"/>
</dbReference>
<protein>
    <recommendedName>
        <fullName evidence="8">Fe2OG dioxygenase domain-containing protein</fullName>
    </recommendedName>
</protein>
<dbReference type="PANTHER" id="PTHR46030">
    <property type="entry name" value="ALPHA-KETOGLUTARATE-DEPENDENT DIOXYGENASE ALKB HOMOLOG 6"/>
    <property type="match status" value="1"/>
</dbReference>
<name>T1GDS9_MEGSC</name>
<dbReference type="GO" id="GO:0051213">
    <property type="term" value="F:dioxygenase activity"/>
    <property type="evidence" value="ECO:0007669"/>
    <property type="project" value="UniProtKB-KW"/>
</dbReference>
<dbReference type="SUPFAM" id="SSF51197">
    <property type="entry name" value="Clavaminate synthase-like"/>
    <property type="match status" value="1"/>
</dbReference>
<evidence type="ECO:0000256" key="5">
    <source>
        <dbReference type="ARBA" id="ARBA00023002"/>
    </source>
</evidence>
<sequence length="130" mass="14974">MPHTDGPLFHSVISTISLGSHTILEFYRRNVVDSYDDDTSSSSEPALFNPKDCTHKLLLEPRSLLILKDDLYSEYLHSISEVEEDILCDKIVNFSNCENTYKLGDKLKRKTRVSMTIRHVPKTTKLKLKF</sequence>
<reference evidence="9" key="2">
    <citation type="submission" date="2015-06" db="UniProtKB">
        <authorList>
            <consortium name="EnsemblMetazoa"/>
        </authorList>
    </citation>
    <scope>IDENTIFICATION</scope>
</reference>
<dbReference type="EnsemblMetazoa" id="MESCA001475-RA">
    <property type="protein sequence ID" value="MESCA001475-PA"/>
    <property type="gene ID" value="MESCA001475"/>
</dbReference>
<keyword evidence="3" id="KW-0479">Metal-binding</keyword>
<dbReference type="AlphaFoldDB" id="T1GDS9"/>
<evidence type="ECO:0000256" key="3">
    <source>
        <dbReference type="ARBA" id="ARBA00022723"/>
    </source>
</evidence>
<comment type="subcellular location">
    <subcellularLocation>
        <location evidence="1">Nucleus</location>
    </subcellularLocation>
</comment>
<evidence type="ECO:0000256" key="4">
    <source>
        <dbReference type="ARBA" id="ARBA00022964"/>
    </source>
</evidence>
<evidence type="ECO:0000259" key="8">
    <source>
        <dbReference type="PROSITE" id="PS51471"/>
    </source>
</evidence>
<keyword evidence="10" id="KW-1185">Reference proteome</keyword>
<dbReference type="InterPro" id="IPR005123">
    <property type="entry name" value="Oxoglu/Fe-dep_dioxygenase_dom"/>
</dbReference>
<evidence type="ECO:0000256" key="7">
    <source>
        <dbReference type="ARBA" id="ARBA00023242"/>
    </source>
</evidence>
<dbReference type="PROSITE" id="PS51471">
    <property type="entry name" value="FE2OG_OXY"/>
    <property type="match status" value="1"/>
</dbReference>